<evidence type="ECO:0000256" key="2">
    <source>
        <dbReference type="ARBA" id="ARBA00022692"/>
    </source>
</evidence>
<dbReference type="Proteomes" id="UP001162164">
    <property type="component" value="Unassembled WGS sequence"/>
</dbReference>
<feature type="transmembrane region" description="Helical" evidence="5">
    <location>
        <begin position="373"/>
        <end position="394"/>
    </location>
</feature>
<feature type="transmembrane region" description="Helical" evidence="5">
    <location>
        <begin position="204"/>
        <end position="222"/>
    </location>
</feature>
<dbReference type="InterPro" id="IPR005829">
    <property type="entry name" value="Sugar_transporter_CS"/>
</dbReference>
<keyword evidence="2 5" id="KW-0812">Transmembrane</keyword>
<evidence type="ECO:0000313" key="8">
    <source>
        <dbReference type="Proteomes" id="UP001162164"/>
    </source>
</evidence>
<dbReference type="Pfam" id="PF07690">
    <property type="entry name" value="MFS_1"/>
    <property type="match status" value="1"/>
</dbReference>
<name>A0ABQ9JP38_9CUCU</name>
<dbReference type="InterPro" id="IPR011701">
    <property type="entry name" value="MFS"/>
</dbReference>
<feature type="transmembrane region" description="Helical" evidence="5">
    <location>
        <begin position="406"/>
        <end position="425"/>
    </location>
</feature>
<feature type="transmembrane region" description="Helical" evidence="5">
    <location>
        <begin position="486"/>
        <end position="509"/>
    </location>
</feature>
<keyword evidence="8" id="KW-1185">Reference proteome</keyword>
<evidence type="ECO:0000256" key="3">
    <source>
        <dbReference type="ARBA" id="ARBA00022989"/>
    </source>
</evidence>
<dbReference type="SUPFAM" id="SSF103473">
    <property type="entry name" value="MFS general substrate transporter"/>
    <property type="match status" value="1"/>
</dbReference>
<gene>
    <name evidence="7" type="ORF">NQ317_006771</name>
</gene>
<feature type="transmembrane region" description="Helical" evidence="5">
    <location>
        <begin position="229"/>
        <end position="252"/>
    </location>
</feature>
<feature type="transmembrane region" description="Helical" evidence="5">
    <location>
        <begin position="339"/>
        <end position="361"/>
    </location>
</feature>
<evidence type="ECO:0000313" key="7">
    <source>
        <dbReference type="EMBL" id="KAJ8979457.1"/>
    </source>
</evidence>
<evidence type="ECO:0000259" key="6">
    <source>
        <dbReference type="PROSITE" id="PS50850"/>
    </source>
</evidence>
<evidence type="ECO:0000256" key="1">
    <source>
        <dbReference type="ARBA" id="ARBA00004141"/>
    </source>
</evidence>
<keyword evidence="4 5" id="KW-0472">Membrane</keyword>
<accession>A0ABQ9JP38</accession>
<keyword evidence="3 5" id="KW-1133">Transmembrane helix</keyword>
<feature type="transmembrane region" description="Helical" evidence="5">
    <location>
        <begin position="142"/>
        <end position="164"/>
    </location>
</feature>
<dbReference type="EMBL" id="JAPWTJ010000338">
    <property type="protein sequence ID" value="KAJ8979457.1"/>
    <property type="molecule type" value="Genomic_DNA"/>
</dbReference>
<feature type="transmembrane region" description="Helical" evidence="5">
    <location>
        <begin position="26"/>
        <end position="47"/>
    </location>
</feature>
<dbReference type="PANTHER" id="PTHR24064">
    <property type="entry name" value="SOLUTE CARRIER FAMILY 22 MEMBER"/>
    <property type="match status" value="1"/>
</dbReference>
<feature type="domain" description="Major facilitator superfamily (MFS) profile" evidence="6">
    <location>
        <begin position="94"/>
        <end position="514"/>
    </location>
</feature>
<organism evidence="7 8">
    <name type="scientific">Molorchus minor</name>
    <dbReference type="NCBI Taxonomy" id="1323400"/>
    <lineage>
        <taxon>Eukaryota</taxon>
        <taxon>Metazoa</taxon>
        <taxon>Ecdysozoa</taxon>
        <taxon>Arthropoda</taxon>
        <taxon>Hexapoda</taxon>
        <taxon>Insecta</taxon>
        <taxon>Pterygota</taxon>
        <taxon>Neoptera</taxon>
        <taxon>Endopterygota</taxon>
        <taxon>Coleoptera</taxon>
        <taxon>Polyphaga</taxon>
        <taxon>Cucujiformia</taxon>
        <taxon>Chrysomeloidea</taxon>
        <taxon>Cerambycidae</taxon>
        <taxon>Lamiinae</taxon>
        <taxon>Monochamini</taxon>
        <taxon>Molorchus</taxon>
    </lineage>
</organism>
<comment type="subcellular location">
    <subcellularLocation>
        <location evidence="1">Membrane</location>
        <topology evidence="1">Multi-pass membrane protein</topology>
    </subcellularLocation>
</comment>
<evidence type="ECO:0000256" key="4">
    <source>
        <dbReference type="ARBA" id="ARBA00023136"/>
    </source>
</evidence>
<dbReference type="PROSITE" id="PS00216">
    <property type="entry name" value="SUGAR_TRANSPORT_1"/>
    <property type="match status" value="1"/>
</dbReference>
<dbReference type="Gene3D" id="1.20.1250.20">
    <property type="entry name" value="MFS general substrate transporter like domains"/>
    <property type="match status" value="1"/>
</dbReference>
<feature type="transmembrane region" description="Helical" evidence="5">
    <location>
        <begin position="431"/>
        <end position="450"/>
    </location>
</feature>
<feature type="transmembrane region" description="Helical" evidence="5">
    <location>
        <begin position="171"/>
        <end position="192"/>
    </location>
</feature>
<sequence length="543" mass="60419">MAKSAIDNSLDAILEQLGDFGKYQKYVFTLVFIPIIMHSAVHVAYVFTAVDLTYRCEVPPCDSNSTTYEPDWLINAVPYSDGTPEKCDMYTYNSTQATNSSCSSDAFNTEEIVRCSSFIYETNEASILQEYNLQCSNNLWKLTLVGTINSFGQFSGLFIAGALADRYGRKVILVWGMVLCAVCGLIRTAMPYYELFMVLEYLDAFFSSGTFITGFVLAAELVGPKKRALAGSIACSGSAFGGIITSAAAWMLKSWRPLIYALYTPCFLLISYLWLIPESIRWNIEKGRIEEAKMTLRKIAKVNGKELSEKALDQIDVAETEHKTNQNDTFIRAIKSRILLLRFLNSCVCWLSCAFLYYGLSLSSVTLASGNKYLNFLLTSLVEIPAMFLCIVLLPHFGSRRSLSAFYFLTGVACAAFIFIPSDAYVASLSVYLTGKFAATAAFTAIYVLTTEMFPTVYRQSFMNACSTVSRCGIMIAPQMPLLGAIWTNLPLVCFSAIAIVATFLTLLFPETLNMKLPDTIEEAENMSKLRKGELKENRLQDK</sequence>
<dbReference type="InterPro" id="IPR020846">
    <property type="entry name" value="MFS_dom"/>
</dbReference>
<feature type="transmembrane region" description="Helical" evidence="5">
    <location>
        <begin position="258"/>
        <end position="276"/>
    </location>
</feature>
<comment type="caution">
    <text evidence="7">The sequence shown here is derived from an EMBL/GenBank/DDBJ whole genome shotgun (WGS) entry which is preliminary data.</text>
</comment>
<protein>
    <recommendedName>
        <fullName evidence="6">Major facilitator superfamily (MFS) profile domain-containing protein</fullName>
    </recommendedName>
</protein>
<reference evidence="7" key="1">
    <citation type="journal article" date="2023" name="Insect Mol. Biol.">
        <title>Genome sequencing provides insights into the evolution of gene families encoding plant cell wall-degrading enzymes in longhorned beetles.</title>
        <authorList>
            <person name="Shin N.R."/>
            <person name="Okamura Y."/>
            <person name="Kirsch R."/>
            <person name="Pauchet Y."/>
        </authorList>
    </citation>
    <scope>NUCLEOTIDE SEQUENCE</scope>
    <source>
        <strain evidence="7">MMC_N1</strain>
    </source>
</reference>
<dbReference type="PROSITE" id="PS50850">
    <property type="entry name" value="MFS"/>
    <property type="match status" value="1"/>
</dbReference>
<dbReference type="InterPro" id="IPR036259">
    <property type="entry name" value="MFS_trans_sf"/>
</dbReference>
<dbReference type="CDD" id="cd17317">
    <property type="entry name" value="MFS_SLC22"/>
    <property type="match status" value="1"/>
</dbReference>
<proteinExistence type="predicted"/>
<evidence type="ECO:0000256" key="5">
    <source>
        <dbReference type="SAM" id="Phobius"/>
    </source>
</evidence>